<reference evidence="3 4" key="1">
    <citation type="submission" date="2016-07" db="EMBL/GenBank/DDBJ databases">
        <title>Pervasive Adenine N6-methylation of Active Genes in Fungi.</title>
        <authorList>
            <consortium name="DOE Joint Genome Institute"/>
            <person name="Mondo S.J."/>
            <person name="Dannebaum R.O."/>
            <person name="Kuo R.C."/>
            <person name="Labutti K."/>
            <person name="Haridas S."/>
            <person name="Kuo A."/>
            <person name="Salamov A."/>
            <person name="Ahrendt S.R."/>
            <person name="Lipzen A."/>
            <person name="Sullivan W."/>
            <person name="Andreopoulos W.B."/>
            <person name="Clum A."/>
            <person name="Lindquist E."/>
            <person name="Daum C."/>
            <person name="Ramamoorthy G.K."/>
            <person name="Gryganskyi A."/>
            <person name="Culley D."/>
            <person name="Magnuson J.K."/>
            <person name="James T.Y."/>
            <person name="O'Malley M.A."/>
            <person name="Stajich J.E."/>
            <person name="Spatafora J.W."/>
            <person name="Visel A."/>
            <person name="Grigoriev I.V."/>
        </authorList>
    </citation>
    <scope>NUCLEOTIDE SEQUENCE [LARGE SCALE GENOMIC DNA]</scope>
    <source>
        <strain evidence="3 4">12-1054</strain>
    </source>
</reference>
<dbReference type="InterPro" id="IPR000626">
    <property type="entry name" value="Ubiquitin-like_dom"/>
</dbReference>
<comment type="caution">
    <text evidence="3">The sequence shown here is derived from an EMBL/GenBank/DDBJ whole genome shotgun (WGS) entry which is preliminary data.</text>
</comment>
<name>A0A1Y2F4A9_PROLT</name>
<dbReference type="SUPFAM" id="SSF54236">
    <property type="entry name" value="Ubiquitin-like"/>
    <property type="match status" value="1"/>
</dbReference>
<sequence>MDITVLAQSGSRAIIRFANPAAAASASAIMSPACPAEADASLVPGSPATVASLNHSSDLEAKAELVATKRDVLSDQTTVADVKARLLQAWPDGFSDPPADASFIRLIYGGKVLEDTQPLQSLMPAASADTAQASTAVLQSQTQALTMHISVRPASMALLPTQSKFGSTHRRSHNGHDAPASAQQGISGHAEQSHTRSRGCGCCLIQ</sequence>
<evidence type="ECO:0000313" key="3">
    <source>
        <dbReference type="EMBL" id="ORY78156.1"/>
    </source>
</evidence>
<protein>
    <recommendedName>
        <fullName evidence="2">Ubiquitin-like domain-containing protein</fullName>
    </recommendedName>
</protein>
<dbReference type="Gene3D" id="3.10.20.90">
    <property type="entry name" value="Phosphatidylinositol 3-kinase Catalytic Subunit, Chain A, domain 1"/>
    <property type="match status" value="1"/>
</dbReference>
<dbReference type="GeneID" id="63788104"/>
<dbReference type="PROSITE" id="PS50053">
    <property type="entry name" value="UBIQUITIN_2"/>
    <property type="match status" value="1"/>
</dbReference>
<evidence type="ECO:0000313" key="4">
    <source>
        <dbReference type="Proteomes" id="UP000193685"/>
    </source>
</evidence>
<proteinExistence type="predicted"/>
<dbReference type="InterPro" id="IPR039540">
    <property type="entry name" value="UBL3-like_ubiquitin_dom"/>
</dbReference>
<dbReference type="InterPro" id="IPR029071">
    <property type="entry name" value="Ubiquitin-like_domsf"/>
</dbReference>
<evidence type="ECO:0000256" key="1">
    <source>
        <dbReference type="SAM" id="MobiDB-lite"/>
    </source>
</evidence>
<feature type="region of interest" description="Disordered" evidence="1">
    <location>
        <begin position="163"/>
        <end position="198"/>
    </location>
</feature>
<evidence type="ECO:0000259" key="2">
    <source>
        <dbReference type="PROSITE" id="PS50053"/>
    </source>
</evidence>
<feature type="domain" description="Ubiquitin-like" evidence="2">
    <location>
        <begin position="73"/>
        <end position="122"/>
    </location>
</feature>
<dbReference type="RefSeq" id="XP_040723267.1">
    <property type="nucleotide sequence ID" value="XM_040871505.1"/>
</dbReference>
<dbReference type="OrthoDB" id="1043111at2759"/>
<dbReference type="AlphaFoldDB" id="A0A1Y2F4A9"/>
<dbReference type="EMBL" id="MCFI01000018">
    <property type="protein sequence ID" value="ORY78156.1"/>
    <property type="molecule type" value="Genomic_DNA"/>
</dbReference>
<keyword evidence="4" id="KW-1185">Reference proteome</keyword>
<dbReference type="Proteomes" id="UP000193685">
    <property type="component" value="Unassembled WGS sequence"/>
</dbReference>
<gene>
    <name evidence="3" type="ORF">BCR37DRAFT_394664</name>
</gene>
<dbReference type="Pfam" id="PF13881">
    <property type="entry name" value="Rad60-SLD_2"/>
    <property type="match status" value="1"/>
</dbReference>
<accession>A0A1Y2F4A9</accession>
<organism evidence="3 4">
    <name type="scientific">Protomyces lactucae-debilis</name>
    <dbReference type="NCBI Taxonomy" id="2754530"/>
    <lineage>
        <taxon>Eukaryota</taxon>
        <taxon>Fungi</taxon>
        <taxon>Dikarya</taxon>
        <taxon>Ascomycota</taxon>
        <taxon>Taphrinomycotina</taxon>
        <taxon>Taphrinomycetes</taxon>
        <taxon>Taphrinales</taxon>
        <taxon>Protomycetaceae</taxon>
        <taxon>Protomyces</taxon>
    </lineage>
</organism>